<dbReference type="Gene3D" id="3.40.390.10">
    <property type="entry name" value="Collagenase (Catalytic Domain)"/>
    <property type="match status" value="2"/>
</dbReference>
<keyword evidence="12" id="KW-0325">Glycoprotein</keyword>
<feature type="disulfide bond" evidence="14">
    <location>
        <begin position="438"/>
        <end position="449"/>
    </location>
</feature>
<evidence type="ECO:0000256" key="4">
    <source>
        <dbReference type="ARBA" id="ARBA00022670"/>
    </source>
</evidence>
<feature type="disulfide bond" evidence="14">
    <location>
        <begin position="407"/>
        <end position="425"/>
    </location>
</feature>
<comment type="caution">
    <text evidence="17">The sequence shown here is derived from an EMBL/GenBank/DDBJ whole genome shotgun (WGS) entry which is preliminary data.</text>
</comment>
<evidence type="ECO:0000256" key="9">
    <source>
        <dbReference type="ARBA" id="ARBA00022833"/>
    </source>
</evidence>
<evidence type="ECO:0000313" key="18">
    <source>
        <dbReference type="Proteomes" id="UP001249851"/>
    </source>
</evidence>
<dbReference type="EMBL" id="JARQWQ010000082">
    <property type="protein sequence ID" value="KAK2552871.1"/>
    <property type="molecule type" value="Genomic_DNA"/>
</dbReference>
<dbReference type="InterPro" id="IPR013273">
    <property type="entry name" value="ADAMTS/ADAMTS-like"/>
</dbReference>
<keyword evidence="3" id="KW-0272">Extracellular matrix</keyword>
<feature type="binding site" evidence="13">
    <location>
        <position position="320"/>
    </location>
    <ligand>
        <name>Zn(2+)</name>
        <dbReference type="ChEBI" id="CHEBI:29105"/>
        <note>catalytic</note>
    </ligand>
</feature>
<dbReference type="PANTHER" id="PTHR13723">
    <property type="entry name" value="ADAMTS A DISINTEGRIN AND METALLOPROTEASE WITH THROMBOSPONDIN MOTIFS PROTEASE"/>
    <property type="match status" value="1"/>
</dbReference>
<dbReference type="Pfam" id="PF17771">
    <property type="entry name" value="ADAMTS_CR_2"/>
    <property type="match status" value="1"/>
</dbReference>
<dbReference type="PANTHER" id="PTHR13723:SF200">
    <property type="entry name" value="ADAM METALLOPEPTIDASE WITH THROMBOSPONDIN TYPE 1 MOTIF B, ISOFORM B"/>
    <property type="match status" value="1"/>
</dbReference>
<dbReference type="InterPro" id="IPR002870">
    <property type="entry name" value="Peptidase_M12B_N"/>
</dbReference>
<feature type="disulfide bond" evidence="14">
    <location>
        <begin position="487"/>
        <end position="499"/>
    </location>
</feature>
<dbReference type="Pfam" id="PF05986">
    <property type="entry name" value="ADAMTS_spacer1"/>
    <property type="match status" value="1"/>
</dbReference>
<gene>
    <name evidence="17" type="ORF">P5673_025818</name>
</gene>
<dbReference type="GO" id="GO:0004222">
    <property type="term" value="F:metalloendopeptidase activity"/>
    <property type="evidence" value="ECO:0007669"/>
    <property type="project" value="InterPro"/>
</dbReference>
<evidence type="ECO:0000256" key="11">
    <source>
        <dbReference type="ARBA" id="ARBA00023157"/>
    </source>
</evidence>
<dbReference type="Gene3D" id="2.60.120.830">
    <property type="match status" value="1"/>
</dbReference>
<feature type="disulfide bond" evidence="14">
    <location>
        <begin position="396"/>
        <end position="419"/>
    </location>
</feature>
<dbReference type="Pfam" id="PF00090">
    <property type="entry name" value="TSP_1"/>
    <property type="match status" value="1"/>
</dbReference>
<dbReference type="SMART" id="SM00209">
    <property type="entry name" value="TSP1"/>
    <property type="match status" value="3"/>
</dbReference>
<feature type="binding site" evidence="13">
    <location>
        <position position="218"/>
    </location>
    <ligand>
        <name>Ca(2+)</name>
        <dbReference type="ChEBI" id="CHEBI:29108"/>
        <label>1</label>
    </ligand>
</feature>
<keyword evidence="6" id="KW-0732">Signal</keyword>
<dbReference type="Proteomes" id="UP001249851">
    <property type="component" value="Unassembled WGS sequence"/>
</dbReference>
<sequence length="1046" mass="117783">MCFIGKLGNVMVLIYITEILTTIHCRITAKEDLEGNRGDVKRITFPALVDNQGRFLSHMGSKSGRISSLNEEQSKDIDVHLEIPVFQFQRLRLRLWKNRKFTAPGFVVEKRGQIRRYNPNCHFKGIILDQPNSSVSISFCQGLKGLIHTDKGEQFLIEPANFSDSEIKQPHILYKRTGNDYTLAKKQGESMRRELRLPGVHMVNRRTKRSVSTEKNVEMLMVADQTMYKFYKDGLEEYLLTIANMVSNIFRDPSIGTAINIVLVRVIILQENPSALKVTHHAGHTLTHFCRWASLINPKSESHPNHHDLAVLITSFGMLHDGEENECKWRQDKPFLMSPRMEASGKQQLWSSCSRNYVRRFLNKGWGRCLDDEPAKHDFDFPTMLPGMIYDADHQCRLQYGPASSHCTGMTDICNRLWCRVGKACHSKLAPAADGTKCGDDKWCYKGSCIEKGMIPNSVDGGWGPWKNYSQCSRTCGRGVSFMERHCDNPRPAHGGKYCIGEWKKYKLCNTQPCSEGSIGFRELQCSSFDNKRISKRLWKWKPRYSQVSPCELRCTPAGLFGLYFSKKLADQVHDGTPCHPGKRDVCINGKCEHVGCDNVLHSGAKEDKCGVCLGDGTTCETVKSTFDQRTGIGYVETKVIPAGARNIRVEEVAGSPNYLALRSSSGKWYLNGDWYIQQSGEYSAAGTTVSYRRRHNKEIFEALGPTSDEIHIMLLFQTRNPGIVFEYTIPKNQSVVHKLESGTPVDDKYCKATPRPDDKQKTCNENQCPPTSSGKEEQVALKDQECARIKTKPSALKSCVKEACPLAWTVGHWSKCSVSCGQGIKKRKVTCATSVSNENCDPQAIPMSWIYCNIGVCPKTTVRPTQTTIGSLFNPRGDYRKKELDLKIEEHKWTVSDWSKCSVTCGRGHQVRRVNCAGSRLHCDMTQKPSQYRECALDACAHVHPPVVVEHANVSSNAPMSKPVRPRVVALRWINHPITRSATPKRTQVKAQNKLIRLKTASKAPGTHISASWWFCTNFANLNSGRTDVAKRVLARCVCMISCMA</sequence>
<reference evidence="17" key="1">
    <citation type="journal article" date="2023" name="G3 (Bethesda)">
        <title>Whole genome assembly and annotation of the endangered Caribbean coral Acropora cervicornis.</title>
        <authorList>
            <person name="Selwyn J.D."/>
            <person name="Vollmer S.V."/>
        </authorList>
    </citation>
    <scope>NUCLEOTIDE SEQUENCE</scope>
    <source>
        <strain evidence="17">K2</strain>
    </source>
</reference>
<dbReference type="PRINTS" id="PR01857">
    <property type="entry name" value="ADAMTSFAMILY"/>
</dbReference>
<dbReference type="InterPro" id="IPR041645">
    <property type="entry name" value="ADAMTS_CR_2"/>
</dbReference>
<feature type="binding site" evidence="13">
    <location>
        <position position="369"/>
    </location>
    <ligand>
        <name>Ca(2+)</name>
        <dbReference type="ChEBI" id="CHEBI:29108"/>
        <label>1</label>
    </ligand>
</feature>
<dbReference type="SUPFAM" id="SSF55486">
    <property type="entry name" value="Metalloproteases ('zincins'), catalytic domain"/>
    <property type="match status" value="1"/>
</dbReference>
<evidence type="ECO:0000256" key="13">
    <source>
        <dbReference type="PIRSR" id="PIRSR613273-2"/>
    </source>
</evidence>
<comment type="caution">
    <text evidence="15">Lacks conserved residue(s) required for the propagation of feature annotation.</text>
</comment>
<dbReference type="Pfam" id="PF01421">
    <property type="entry name" value="Reprolysin"/>
    <property type="match status" value="1"/>
</dbReference>
<evidence type="ECO:0000313" key="17">
    <source>
        <dbReference type="EMBL" id="KAK2552871.1"/>
    </source>
</evidence>
<evidence type="ECO:0000256" key="12">
    <source>
        <dbReference type="ARBA" id="ARBA00023180"/>
    </source>
</evidence>
<evidence type="ECO:0000256" key="5">
    <source>
        <dbReference type="ARBA" id="ARBA00022723"/>
    </source>
</evidence>
<evidence type="ECO:0000256" key="14">
    <source>
        <dbReference type="PIRSR" id="PIRSR613273-3"/>
    </source>
</evidence>
<evidence type="ECO:0000256" key="15">
    <source>
        <dbReference type="PROSITE-ProRule" id="PRU00276"/>
    </source>
</evidence>
<feature type="binding site" evidence="13">
    <location>
        <position position="372"/>
    </location>
    <ligand>
        <name>Ca(2+)</name>
        <dbReference type="ChEBI" id="CHEBI:29108"/>
        <label>2</label>
    </ligand>
</feature>
<keyword evidence="9 13" id="KW-0862">Zinc</keyword>
<dbReference type="GO" id="GO:0031012">
    <property type="term" value="C:extracellular matrix"/>
    <property type="evidence" value="ECO:0007669"/>
    <property type="project" value="TreeGrafter"/>
</dbReference>
<dbReference type="InterPro" id="IPR045371">
    <property type="entry name" value="ADAMTS_CR_3"/>
</dbReference>
<feature type="binding site" evidence="13">
    <location>
        <position position="372"/>
    </location>
    <ligand>
        <name>Ca(2+)</name>
        <dbReference type="ChEBI" id="CHEBI:29108"/>
        <label>1</label>
    </ligand>
</feature>
<protein>
    <submittedName>
        <fullName evidence="17">A disintegrin and metalloproteinase with thrombospondin motifs 7</fullName>
    </submittedName>
</protein>
<feature type="domain" description="Peptidase M12B" evidence="16">
    <location>
        <begin position="315"/>
        <end position="374"/>
    </location>
</feature>
<dbReference type="InterPro" id="IPR050439">
    <property type="entry name" value="ADAMTS_ADAMTS-like"/>
</dbReference>
<keyword evidence="5 13" id="KW-0479">Metal-binding</keyword>
<dbReference type="Pfam" id="PF19030">
    <property type="entry name" value="TSP1_ADAMTS"/>
    <property type="match status" value="2"/>
</dbReference>
<evidence type="ECO:0000256" key="3">
    <source>
        <dbReference type="ARBA" id="ARBA00022530"/>
    </source>
</evidence>
<dbReference type="Gene3D" id="3.40.1620.60">
    <property type="match status" value="1"/>
</dbReference>
<keyword evidence="11 14" id="KW-1015">Disulfide bond</keyword>
<dbReference type="InterPro" id="IPR000884">
    <property type="entry name" value="TSP1_rpt"/>
</dbReference>
<feature type="disulfide bond" evidence="14">
    <location>
        <begin position="476"/>
        <end position="514"/>
    </location>
</feature>
<dbReference type="Pfam" id="PF19236">
    <property type="entry name" value="ADAMTS_CR_3"/>
    <property type="match status" value="1"/>
</dbReference>
<organism evidence="17 18">
    <name type="scientific">Acropora cervicornis</name>
    <name type="common">Staghorn coral</name>
    <dbReference type="NCBI Taxonomy" id="6130"/>
    <lineage>
        <taxon>Eukaryota</taxon>
        <taxon>Metazoa</taxon>
        <taxon>Cnidaria</taxon>
        <taxon>Anthozoa</taxon>
        <taxon>Hexacorallia</taxon>
        <taxon>Scleractinia</taxon>
        <taxon>Astrocoeniina</taxon>
        <taxon>Acroporidae</taxon>
        <taxon>Acropora</taxon>
    </lineage>
</organism>
<dbReference type="FunFam" id="2.20.100.10:FF:000006">
    <property type="entry name" value="A disintegrin and metalloproteinase with thrombospondin motifs 1"/>
    <property type="match status" value="1"/>
</dbReference>
<feature type="disulfide bond" evidence="14">
    <location>
        <begin position="472"/>
        <end position="509"/>
    </location>
</feature>
<dbReference type="InterPro" id="IPR010294">
    <property type="entry name" value="ADAMTS_spacer1"/>
</dbReference>
<keyword evidence="8" id="KW-0378">Hydrolase</keyword>
<dbReference type="InterPro" id="IPR024079">
    <property type="entry name" value="MetalloPept_cat_dom_sf"/>
</dbReference>
<evidence type="ECO:0000256" key="8">
    <source>
        <dbReference type="ARBA" id="ARBA00022801"/>
    </source>
</evidence>
<feature type="binding site" evidence="13">
    <location>
        <position position="308"/>
    </location>
    <ligand>
        <name>Ca(2+)</name>
        <dbReference type="ChEBI" id="CHEBI:29108"/>
        <label>1</label>
    </ligand>
</feature>
<dbReference type="Gene3D" id="2.20.100.10">
    <property type="entry name" value="Thrombospondin type-1 (TSP1) repeat"/>
    <property type="match status" value="3"/>
</dbReference>
<dbReference type="AlphaFoldDB" id="A0AAD9UWU2"/>
<dbReference type="InterPro" id="IPR001590">
    <property type="entry name" value="Peptidase_M12B"/>
</dbReference>
<evidence type="ECO:0000256" key="10">
    <source>
        <dbReference type="ARBA" id="ARBA00023049"/>
    </source>
</evidence>
<comment type="cofactor">
    <cofactor evidence="13">
        <name>Zn(2+)</name>
        <dbReference type="ChEBI" id="CHEBI:29105"/>
    </cofactor>
    <text evidence="13">Binds 1 zinc ion per subunit.</text>
</comment>
<proteinExistence type="predicted"/>
<dbReference type="FunFam" id="2.60.120.830:FF:000001">
    <property type="entry name" value="A disintegrin and metalloproteinase with thrombospondin motifs 1"/>
    <property type="match status" value="1"/>
</dbReference>
<feature type="disulfide bond" evidence="14">
    <location>
        <begin position="327"/>
        <end position="353"/>
    </location>
</feature>
<name>A0AAD9UWU2_ACRCE</name>
<comment type="subcellular location">
    <subcellularLocation>
        <location evidence="1">Secreted</location>
        <location evidence="1">Extracellular space</location>
        <location evidence="1">Extracellular matrix</location>
    </subcellularLocation>
</comment>
<dbReference type="GO" id="GO:0046872">
    <property type="term" value="F:metal ion binding"/>
    <property type="evidence" value="ECO:0007669"/>
    <property type="project" value="UniProtKB-KW"/>
</dbReference>
<reference evidence="17" key="2">
    <citation type="journal article" date="2023" name="Science">
        <title>Genomic signatures of disease resistance in endangered staghorn corals.</title>
        <authorList>
            <person name="Vollmer S.V."/>
            <person name="Selwyn J.D."/>
            <person name="Despard B.A."/>
            <person name="Roesel C.L."/>
        </authorList>
    </citation>
    <scope>NUCLEOTIDE SEQUENCE</scope>
    <source>
        <strain evidence="17">K2</strain>
    </source>
</reference>
<feature type="binding site" evidence="13">
    <location>
        <position position="218"/>
    </location>
    <ligand>
        <name>Ca(2+)</name>
        <dbReference type="ChEBI" id="CHEBI:29108"/>
        <label>2</label>
    </ligand>
</feature>
<dbReference type="PROSITE" id="PS50092">
    <property type="entry name" value="TSP1"/>
    <property type="match status" value="3"/>
</dbReference>
<dbReference type="SUPFAM" id="SSF82895">
    <property type="entry name" value="TSP-1 type 1 repeat"/>
    <property type="match status" value="3"/>
</dbReference>
<feature type="disulfide bond" evidence="14">
    <location>
        <begin position="414"/>
        <end position="444"/>
    </location>
</feature>
<dbReference type="InterPro" id="IPR036383">
    <property type="entry name" value="TSP1_rpt_sf"/>
</dbReference>
<evidence type="ECO:0000259" key="16">
    <source>
        <dbReference type="PROSITE" id="PS50215"/>
    </source>
</evidence>
<keyword evidence="13" id="KW-0106">Calcium</keyword>
<evidence type="ECO:0000256" key="1">
    <source>
        <dbReference type="ARBA" id="ARBA00004498"/>
    </source>
</evidence>
<dbReference type="Pfam" id="PF01562">
    <property type="entry name" value="Pep_M12B_propep"/>
    <property type="match status" value="1"/>
</dbReference>
<keyword evidence="2" id="KW-0964">Secreted</keyword>
<dbReference type="GO" id="GO:0006508">
    <property type="term" value="P:proteolysis"/>
    <property type="evidence" value="ECO:0007669"/>
    <property type="project" value="UniProtKB-KW"/>
</dbReference>
<keyword evidence="18" id="KW-1185">Reference proteome</keyword>
<evidence type="ECO:0000256" key="7">
    <source>
        <dbReference type="ARBA" id="ARBA00022737"/>
    </source>
</evidence>
<keyword evidence="10 17" id="KW-0482">Metalloprotease</keyword>
<keyword evidence="7" id="KW-0677">Repeat</keyword>
<evidence type="ECO:0000256" key="6">
    <source>
        <dbReference type="ARBA" id="ARBA00022729"/>
    </source>
</evidence>
<accession>A0AAD9UWU2</accession>
<keyword evidence="4" id="KW-0645">Protease</keyword>
<evidence type="ECO:0000256" key="2">
    <source>
        <dbReference type="ARBA" id="ARBA00022525"/>
    </source>
</evidence>
<dbReference type="GO" id="GO:0030198">
    <property type="term" value="P:extracellular matrix organization"/>
    <property type="evidence" value="ECO:0007669"/>
    <property type="project" value="InterPro"/>
</dbReference>
<dbReference type="PROSITE" id="PS50215">
    <property type="entry name" value="ADAM_MEPRO"/>
    <property type="match status" value="1"/>
</dbReference>